<accession>A0A835TMC4</accession>
<sequence>AIQGAVPGDAARHGHLCRGYHTSGHTAAKRDRRLGGPGDPPSWAAIEQLSACEEESRTMWHHLFLVCQGDEELLELFHQNTQAGLHPPPPMAGVALPLAPAEDDKWVPCLDAGKGKVFCQFLMLVISGLPIHLHGAFSVLSNHKGLWDPVKQGKWNQVLLHIAMLMAWLQALYHLCAMHKAGKLKNYEYHLFWPDISTARCGSQEWPEALFLWCSWCLLHDIHFLHQAVERCPKLVPHPLLAVAFPGKVQGLRKVLDAGTSDWNHFVCELVLLPNLTNLPTAEQNLLLLHALDMSHEDVDKVLQKTVPCIPVTPHGHLQFINHLRLGMVKNTMALPDLLEKAKTLQLVWTKNCAQGCQRAACILELLQDAVKKRANNTLWATFQTVPFLPAALPMLYHHLHAPLVVIHPILAPKALRKNFSLSKEVASFLGLDQQIPSAPVLKLQALSCSSSTLPLETLQDSNNCCYKHLNVLLWEHRSSWDEVASAVAQGEPFILVGSHFVPVTAVAETLSFEAVPYLSSKSSTRPAESSGKTHAGQLLPASELDLTLQLVSCSLIEDGNQPDACQTQQLFLPDEEALCCGVATTCHRALERSELITDHLSLWVQPSGAHEDLPTQLKNIFEGVLGPCP</sequence>
<evidence type="ECO:0000313" key="3">
    <source>
        <dbReference type="Proteomes" id="UP000618051"/>
    </source>
</evidence>
<comment type="caution">
    <text evidence="1">The sequence shown here is derived from an EMBL/GenBank/DDBJ whole genome shotgun (WGS) entry which is preliminary data.</text>
</comment>
<evidence type="ECO:0000313" key="1">
    <source>
        <dbReference type="EMBL" id="KAG0113342.1"/>
    </source>
</evidence>
<evidence type="ECO:0000313" key="2">
    <source>
        <dbReference type="EMBL" id="KAI1233565.1"/>
    </source>
</evidence>
<reference evidence="2" key="3">
    <citation type="submission" date="2022-01" db="EMBL/GenBank/DDBJ databases">
        <authorList>
            <person name="Rubenstein D.R."/>
        </authorList>
    </citation>
    <scope>NUCLEOTIDE SEQUENCE</scope>
    <source>
        <strain evidence="2">SS15</strain>
        <tissue evidence="2">Liver</tissue>
    </source>
</reference>
<reference evidence="2 3" key="2">
    <citation type="journal article" date="2021" name="J. Hered.">
        <title>Feather Gene Expression Elucidates the Developmental Basis of Plumage Iridescence in African Starlings.</title>
        <authorList>
            <person name="Rubenstein D.R."/>
            <person name="Corvelo A."/>
            <person name="MacManes M.D."/>
            <person name="Maia R."/>
            <person name="Narzisi G."/>
            <person name="Rousaki A."/>
            <person name="Vandenabeele P."/>
            <person name="Shawkey M.D."/>
            <person name="Solomon J."/>
        </authorList>
    </citation>
    <scope>NUCLEOTIDE SEQUENCE [LARGE SCALE GENOMIC DNA]</scope>
    <source>
        <strain evidence="2">SS15</strain>
    </source>
</reference>
<protein>
    <submittedName>
        <fullName evidence="1">Sacsin</fullName>
    </submittedName>
</protein>
<keyword evidence="3" id="KW-1185">Reference proteome</keyword>
<organism evidence="1">
    <name type="scientific">Lamprotornis superbus</name>
    <dbReference type="NCBI Taxonomy" id="245042"/>
    <lineage>
        <taxon>Eukaryota</taxon>
        <taxon>Metazoa</taxon>
        <taxon>Chordata</taxon>
        <taxon>Craniata</taxon>
        <taxon>Vertebrata</taxon>
        <taxon>Euteleostomi</taxon>
        <taxon>Archelosauria</taxon>
        <taxon>Archosauria</taxon>
        <taxon>Dinosauria</taxon>
        <taxon>Saurischia</taxon>
        <taxon>Theropoda</taxon>
        <taxon>Coelurosauria</taxon>
        <taxon>Aves</taxon>
        <taxon>Neognathae</taxon>
        <taxon>Neoaves</taxon>
        <taxon>Telluraves</taxon>
        <taxon>Australaves</taxon>
        <taxon>Passeriformes</taxon>
        <taxon>Sturnidae</taxon>
        <taxon>Lamprotornis</taxon>
    </lineage>
</organism>
<dbReference type="Proteomes" id="UP000618051">
    <property type="component" value="Unassembled WGS sequence"/>
</dbReference>
<dbReference type="PANTHER" id="PTHR46919:SF2">
    <property type="entry name" value="SACSIN"/>
    <property type="match status" value="1"/>
</dbReference>
<proteinExistence type="predicted"/>
<gene>
    <name evidence="2" type="ORF">IHE44_0004749</name>
    <name evidence="1" type="ORF">IHE44_010788</name>
</gene>
<dbReference type="EMBL" id="JADDUC020000018">
    <property type="protein sequence ID" value="KAI1233565.1"/>
    <property type="molecule type" value="Genomic_DNA"/>
</dbReference>
<dbReference type="EMBL" id="JADDUC010000461">
    <property type="protein sequence ID" value="KAG0113342.1"/>
    <property type="molecule type" value="Genomic_DNA"/>
</dbReference>
<reference evidence="1" key="1">
    <citation type="submission" date="2020-10" db="EMBL/GenBank/DDBJ databases">
        <title>Feather gene expression reveals the developmental basis of iridescence in African starlings.</title>
        <authorList>
            <person name="Rubenstein D.R."/>
        </authorList>
    </citation>
    <scope>NUCLEOTIDE SEQUENCE</scope>
    <source>
        <strain evidence="1">SS15</strain>
        <tissue evidence="1">Liver</tissue>
    </source>
</reference>
<dbReference type="PANTHER" id="PTHR46919">
    <property type="entry name" value="ZINC FINGER, C3HC4 TYPE (RING FINGER) FAMILY PROTEIN"/>
    <property type="match status" value="1"/>
</dbReference>
<name>A0A835TMC4_9PASS</name>
<dbReference type="AlphaFoldDB" id="A0A835TMC4"/>
<dbReference type="OrthoDB" id="1262810at2759"/>
<feature type="non-terminal residue" evidence="1">
    <location>
        <position position="1"/>
    </location>
</feature>